<keyword evidence="4" id="KW-1185">Reference proteome</keyword>
<dbReference type="Pfam" id="PF24562">
    <property type="entry name" value="CysR_MRC2_N"/>
    <property type="match status" value="1"/>
</dbReference>
<dbReference type="Gene3D" id="2.80.10.50">
    <property type="match status" value="1"/>
</dbReference>
<dbReference type="GO" id="GO:0032991">
    <property type="term" value="C:protein-containing complex"/>
    <property type="evidence" value="ECO:0007669"/>
    <property type="project" value="TreeGrafter"/>
</dbReference>
<feature type="transmembrane region" description="Helical" evidence="1">
    <location>
        <begin position="84"/>
        <end position="106"/>
    </location>
</feature>
<proteinExistence type="predicted"/>
<keyword evidence="1" id="KW-0472">Membrane</keyword>
<accession>A0A2G9R7Z0</accession>
<dbReference type="Proteomes" id="UP000228934">
    <property type="component" value="Unassembled WGS sequence"/>
</dbReference>
<organism evidence="3 4">
    <name type="scientific">Aquarana catesbeiana</name>
    <name type="common">American bullfrog</name>
    <name type="synonym">Rana catesbeiana</name>
    <dbReference type="NCBI Taxonomy" id="8400"/>
    <lineage>
        <taxon>Eukaryota</taxon>
        <taxon>Metazoa</taxon>
        <taxon>Chordata</taxon>
        <taxon>Craniata</taxon>
        <taxon>Vertebrata</taxon>
        <taxon>Euteleostomi</taxon>
        <taxon>Amphibia</taxon>
        <taxon>Batrachia</taxon>
        <taxon>Anura</taxon>
        <taxon>Neobatrachia</taxon>
        <taxon>Ranoidea</taxon>
        <taxon>Ranidae</taxon>
        <taxon>Aquarana</taxon>
    </lineage>
</organism>
<dbReference type="InterPro" id="IPR035992">
    <property type="entry name" value="Ricin_B-like_lectins"/>
</dbReference>
<dbReference type="OrthoDB" id="5858677at2759"/>
<dbReference type="SUPFAM" id="SSF50370">
    <property type="entry name" value="Ricin B-like lectins"/>
    <property type="match status" value="1"/>
</dbReference>
<protein>
    <recommendedName>
        <fullName evidence="2">Ricin B lectin domain-containing protein</fullName>
    </recommendedName>
</protein>
<evidence type="ECO:0000259" key="2">
    <source>
        <dbReference type="Pfam" id="PF24562"/>
    </source>
</evidence>
<dbReference type="AlphaFoldDB" id="A0A2G9R7Z0"/>
<keyword evidence="1" id="KW-1133">Transmembrane helix</keyword>
<dbReference type="InterPro" id="IPR000772">
    <property type="entry name" value="Ricin_B_lectin"/>
</dbReference>
<name>A0A2G9R7Z0_AQUCT</name>
<evidence type="ECO:0000313" key="4">
    <source>
        <dbReference type="Proteomes" id="UP000228934"/>
    </source>
</evidence>
<reference evidence="4" key="1">
    <citation type="journal article" date="2017" name="Nat. Commun.">
        <title>The North American bullfrog draft genome provides insight into hormonal regulation of long noncoding RNA.</title>
        <authorList>
            <person name="Hammond S.A."/>
            <person name="Warren R.L."/>
            <person name="Vandervalk B.P."/>
            <person name="Kucuk E."/>
            <person name="Khan H."/>
            <person name="Gibb E.A."/>
            <person name="Pandoh P."/>
            <person name="Kirk H."/>
            <person name="Zhao Y."/>
            <person name="Jones M."/>
            <person name="Mungall A.J."/>
            <person name="Coope R."/>
            <person name="Pleasance S."/>
            <person name="Moore R.A."/>
            <person name="Holt R.A."/>
            <person name="Round J.M."/>
            <person name="Ohora S."/>
            <person name="Walle B.V."/>
            <person name="Veldhoen N."/>
            <person name="Helbing C.C."/>
            <person name="Birol I."/>
        </authorList>
    </citation>
    <scope>NUCLEOTIDE SEQUENCE [LARGE SCALE GENOMIC DNA]</scope>
</reference>
<feature type="domain" description="Ricin B lectin" evidence="2">
    <location>
        <begin position="130"/>
        <end position="249"/>
    </location>
</feature>
<dbReference type="GO" id="GO:0015721">
    <property type="term" value="P:bile acid and bile salt transport"/>
    <property type="evidence" value="ECO:0007669"/>
    <property type="project" value="TreeGrafter"/>
</dbReference>
<dbReference type="GO" id="GO:0005886">
    <property type="term" value="C:plasma membrane"/>
    <property type="evidence" value="ECO:0007669"/>
    <property type="project" value="TreeGrafter"/>
</dbReference>
<evidence type="ECO:0000313" key="3">
    <source>
        <dbReference type="EMBL" id="PIO23905.1"/>
    </source>
</evidence>
<dbReference type="PROSITE" id="PS50231">
    <property type="entry name" value="RICIN_B_LECTIN"/>
    <property type="match status" value="1"/>
</dbReference>
<keyword evidence="1" id="KW-0812">Transmembrane</keyword>
<evidence type="ECO:0000256" key="1">
    <source>
        <dbReference type="SAM" id="Phobius"/>
    </source>
</evidence>
<dbReference type="PANTHER" id="PTHR36129">
    <property type="entry name" value="ORGANIC SOLUTE TRANSPORTER SUBUNIT BETA-RELATED"/>
    <property type="match status" value="1"/>
</dbReference>
<dbReference type="InterPro" id="IPR052678">
    <property type="entry name" value="OST-beta_subunit"/>
</dbReference>
<dbReference type="PANTHER" id="PTHR36129:SF1">
    <property type="entry name" value="ORGANIC SOLUTE TRANSPORTER SUBUNIT BETA"/>
    <property type="match status" value="1"/>
</dbReference>
<sequence length="269" mass="30906">MKMYGNVDIVSPTRFDENELQRCPSEHSNIYLQEESLYEPIRSTDKTDPGHLWRLSSTGSSVEETGLHWGHSPPRQGCYQRSKFLFVLCSGCLLVILTLCVLGIILPKYSSMKTEIEFLKEEQKKLASLGSFHVYSESHDKCAEVRSSSSPHLFELTASECFLDSYSQFFRWLPRGRLMSTKEGLCVGVEKQRTNQPLRLYECDNERVLNWVCTNETLLGVKGENLFFNFGNNRERIIMLYWGTGIWSRWKARSPEGKLQNGTCVQCCA</sequence>
<dbReference type="EMBL" id="KV953344">
    <property type="protein sequence ID" value="PIO23905.1"/>
    <property type="molecule type" value="Genomic_DNA"/>
</dbReference>
<gene>
    <name evidence="3" type="ORF">AB205_0110200</name>
</gene>